<dbReference type="PANTHER" id="PTHR12506">
    <property type="entry name" value="PROTEIN PHOSPHATASE RELATED"/>
    <property type="match status" value="1"/>
</dbReference>
<evidence type="ECO:0000313" key="11">
    <source>
        <dbReference type="Proteomes" id="UP001412067"/>
    </source>
</evidence>
<sequence length="208" mass="23695">MAYRFAGFRTFRTNSELPRSEETEQWWKNYVFQLKVDGVAFRLIPDPDQVLNATKFKLTQLHSRLWCLSNFKELMFLEDLEDSLLKASKAQGQLNPSLRKGNIEMRVGMGESMIIGSYPEHPGEPDCTYYLRTGLCRYGITCRFNHPPNRNLNFGMFGAWGWQEAMTWMKGGYPERVGLPDCQDCCNSGGKVTKYCSSMGGSHKCAGA</sequence>
<evidence type="ECO:0000256" key="3">
    <source>
        <dbReference type="ARBA" id="ARBA00022640"/>
    </source>
</evidence>
<organism evidence="10 11">
    <name type="scientific">Platanthera guangdongensis</name>
    <dbReference type="NCBI Taxonomy" id="2320717"/>
    <lineage>
        <taxon>Eukaryota</taxon>
        <taxon>Viridiplantae</taxon>
        <taxon>Streptophyta</taxon>
        <taxon>Embryophyta</taxon>
        <taxon>Tracheophyta</taxon>
        <taxon>Spermatophyta</taxon>
        <taxon>Magnoliopsida</taxon>
        <taxon>Liliopsida</taxon>
        <taxon>Asparagales</taxon>
        <taxon>Orchidaceae</taxon>
        <taxon>Orchidoideae</taxon>
        <taxon>Orchideae</taxon>
        <taxon>Orchidinae</taxon>
        <taxon>Platanthera</taxon>
    </lineage>
</organism>
<keyword evidence="7" id="KW-0238">DNA-binding</keyword>
<evidence type="ECO:0000256" key="7">
    <source>
        <dbReference type="ARBA" id="ARBA00023125"/>
    </source>
</evidence>
<keyword evidence="3" id="KW-0934">Plastid</keyword>
<evidence type="ECO:0000256" key="5">
    <source>
        <dbReference type="ARBA" id="ARBA00022771"/>
    </source>
</evidence>
<proteinExistence type="predicted"/>
<protein>
    <recommendedName>
        <fullName evidence="9">C3H1-type domain-containing protein</fullName>
    </recommendedName>
</protein>
<comment type="subcellular location">
    <subcellularLocation>
        <location evidence="1">Plastid</location>
        <location evidence="1">Chloroplast</location>
    </subcellularLocation>
</comment>
<feature type="zinc finger region" description="C3H1-type" evidence="8">
    <location>
        <begin position="122"/>
        <end position="149"/>
    </location>
</feature>
<dbReference type="EMBL" id="JBBWWR010000010">
    <property type="protein sequence ID" value="KAK8961250.1"/>
    <property type="molecule type" value="Genomic_DNA"/>
</dbReference>
<dbReference type="SMART" id="SM00356">
    <property type="entry name" value="ZnF_C3H1"/>
    <property type="match status" value="1"/>
</dbReference>
<gene>
    <name evidence="10" type="ORF">KSP40_PGU008245</name>
</gene>
<evidence type="ECO:0000313" key="10">
    <source>
        <dbReference type="EMBL" id="KAK8961250.1"/>
    </source>
</evidence>
<evidence type="ECO:0000259" key="9">
    <source>
        <dbReference type="PROSITE" id="PS50103"/>
    </source>
</evidence>
<evidence type="ECO:0000256" key="2">
    <source>
        <dbReference type="ARBA" id="ARBA00022528"/>
    </source>
</evidence>
<dbReference type="PROSITE" id="PS50103">
    <property type="entry name" value="ZF_C3H1"/>
    <property type="match status" value="1"/>
</dbReference>
<keyword evidence="11" id="KW-1185">Reference proteome</keyword>
<dbReference type="Proteomes" id="UP001412067">
    <property type="component" value="Unassembled WGS sequence"/>
</dbReference>
<keyword evidence="2" id="KW-0150">Chloroplast</keyword>
<dbReference type="Pfam" id="PF00642">
    <property type="entry name" value="zf-CCCH"/>
    <property type="match status" value="1"/>
</dbReference>
<evidence type="ECO:0000256" key="8">
    <source>
        <dbReference type="PROSITE-ProRule" id="PRU00723"/>
    </source>
</evidence>
<dbReference type="PANTHER" id="PTHR12506:SF46">
    <property type="entry name" value="ZINC FINGER CCCH DOMAIN-CONTAINING PROTEIN 12"/>
    <property type="match status" value="1"/>
</dbReference>
<name>A0ABR2MCE3_9ASPA</name>
<dbReference type="InterPro" id="IPR000571">
    <property type="entry name" value="Znf_CCCH"/>
</dbReference>
<keyword evidence="4 8" id="KW-0479">Metal-binding</keyword>
<comment type="caution">
    <text evidence="10">The sequence shown here is derived from an EMBL/GenBank/DDBJ whole genome shotgun (WGS) entry which is preliminary data.</text>
</comment>
<dbReference type="Gene3D" id="4.10.1000.10">
    <property type="entry name" value="Zinc finger, CCCH-type"/>
    <property type="match status" value="1"/>
</dbReference>
<dbReference type="InterPro" id="IPR050974">
    <property type="entry name" value="Plant_ZF_CCCH"/>
</dbReference>
<keyword evidence="6 8" id="KW-0862">Zinc</keyword>
<evidence type="ECO:0000256" key="6">
    <source>
        <dbReference type="ARBA" id="ARBA00022833"/>
    </source>
</evidence>
<feature type="domain" description="C3H1-type" evidence="9">
    <location>
        <begin position="122"/>
        <end position="149"/>
    </location>
</feature>
<evidence type="ECO:0000256" key="1">
    <source>
        <dbReference type="ARBA" id="ARBA00004229"/>
    </source>
</evidence>
<reference evidence="10 11" key="1">
    <citation type="journal article" date="2022" name="Nat. Plants">
        <title>Genomes of leafy and leafless Platanthera orchids illuminate the evolution of mycoheterotrophy.</title>
        <authorList>
            <person name="Li M.H."/>
            <person name="Liu K.W."/>
            <person name="Li Z."/>
            <person name="Lu H.C."/>
            <person name="Ye Q.L."/>
            <person name="Zhang D."/>
            <person name="Wang J.Y."/>
            <person name="Li Y.F."/>
            <person name="Zhong Z.M."/>
            <person name="Liu X."/>
            <person name="Yu X."/>
            <person name="Liu D.K."/>
            <person name="Tu X.D."/>
            <person name="Liu B."/>
            <person name="Hao Y."/>
            <person name="Liao X.Y."/>
            <person name="Jiang Y.T."/>
            <person name="Sun W.H."/>
            <person name="Chen J."/>
            <person name="Chen Y.Q."/>
            <person name="Ai Y."/>
            <person name="Zhai J.W."/>
            <person name="Wu S.S."/>
            <person name="Zhou Z."/>
            <person name="Hsiao Y.Y."/>
            <person name="Wu W.L."/>
            <person name="Chen Y.Y."/>
            <person name="Lin Y.F."/>
            <person name="Hsu J.L."/>
            <person name="Li C.Y."/>
            <person name="Wang Z.W."/>
            <person name="Zhao X."/>
            <person name="Zhong W.Y."/>
            <person name="Ma X.K."/>
            <person name="Ma L."/>
            <person name="Huang J."/>
            <person name="Chen G.Z."/>
            <person name="Huang M.Z."/>
            <person name="Huang L."/>
            <person name="Peng D.H."/>
            <person name="Luo Y.B."/>
            <person name="Zou S.Q."/>
            <person name="Chen S.P."/>
            <person name="Lan S."/>
            <person name="Tsai W.C."/>
            <person name="Van de Peer Y."/>
            <person name="Liu Z.J."/>
        </authorList>
    </citation>
    <scope>NUCLEOTIDE SEQUENCE [LARGE SCALE GENOMIC DNA]</scope>
    <source>
        <strain evidence="10">Lor288</strain>
    </source>
</reference>
<dbReference type="InterPro" id="IPR036855">
    <property type="entry name" value="Znf_CCCH_sf"/>
</dbReference>
<dbReference type="InterPro" id="IPR007378">
    <property type="entry name" value="Tic22-like"/>
</dbReference>
<dbReference type="SUPFAM" id="SSF90229">
    <property type="entry name" value="CCCH zinc finger"/>
    <property type="match status" value="1"/>
</dbReference>
<evidence type="ECO:0000256" key="4">
    <source>
        <dbReference type="ARBA" id="ARBA00022723"/>
    </source>
</evidence>
<keyword evidence="5 8" id="KW-0863">Zinc-finger</keyword>
<dbReference type="Pfam" id="PF04278">
    <property type="entry name" value="Tic22"/>
    <property type="match status" value="1"/>
</dbReference>
<accession>A0ABR2MCE3</accession>